<comment type="caution">
    <text evidence="1">The sequence shown here is derived from an EMBL/GenBank/DDBJ whole genome shotgun (WGS) entry which is preliminary data.</text>
</comment>
<sequence>MATEILTLIGDDATIEKVEFGTEQIGDGIKTFDTLAGGTGKGKGEWLITAKAATSSIFGDLKVGELFPADGTEIPAVGDKAKLITATPFLDATSWSASFSAKEVETTRLINTVNTYRKGKADAEGQVKGIFTLGVTGEAGGLLNQFVKIVKKDSTTVTVSEISSAPIYIRGVIRNTDKSGEVLAFLFAQIELYGVNLGAESGNKQEYTSKFRFVSDPVYYERTI</sequence>
<evidence type="ECO:0000313" key="1">
    <source>
        <dbReference type="EMBL" id="HFH28808.1"/>
    </source>
</evidence>
<protein>
    <submittedName>
        <fullName evidence="1">Uncharacterized protein</fullName>
    </submittedName>
</protein>
<reference evidence="1" key="1">
    <citation type="journal article" date="2020" name="mSystems">
        <title>Genome- and Community-Level Interaction Insights into Carbon Utilization and Element Cycling Functions of Hydrothermarchaeota in Hydrothermal Sediment.</title>
        <authorList>
            <person name="Zhou Z."/>
            <person name="Liu Y."/>
            <person name="Xu W."/>
            <person name="Pan J."/>
            <person name="Luo Z.H."/>
            <person name="Li M."/>
        </authorList>
    </citation>
    <scope>NUCLEOTIDE SEQUENCE [LARGE SCALE GENOMIC DNA]</scope>
    <source>
        <strain evidence="1">SpSt-503</strain>
    </source>
</reference>
<organism evidence="1">
    <name type="scientific">Gracilinema caldarium</name>
    <dbReference type="NCBI Taxonomy" id="215591"/>
    <lineage>
        <taxon>Bacteria</taxon>
        <taxon>Pseudomonadati</taxon>
        <taxon>Spirochaetota</taxon>
        <taxon>Spirochaetia</taxon>
        <taxon>Spirochaetales</taxon>
        <taxon>Breznakiellaceae</taxon>
        <taxon>Gracilinema</taxon>
    </lineage>
</organism>
<dbReference type="AlphaFoldDB" id="A0A7C3E0C2"/>
<proteinExistence type="predicted"/>
<gene>
    <name evidence="1" type="ORF">ENS59_04760</name>
</gene>
<name>A0A7C3E0C2_9SPIR</name>
<accession>A0A7C3E0C2</accession>
<dbReference type="EMBL" id="DSVL01000144">
    <property type="protein sequence ID" value="HFH28808.1"/>
    <property type="molecule type" value="Genomic_DNA"/>
</dbReference>